<reference evidence="2" key="2">
    <citation type="submission" date="2025-08" db="UniProtKB">
        <authorList>
            <consortium name="Ensembl"/>
        </authorList>
    </citation>
    <scope>IDENTIFICATION</scope>
</reference>
<organism evidence="2 3">
    <name type="scientific">Denticeps clupeoides</name>
    <name type="common">denticle herring</name>
    <dbReference type="NCBI Taxonomy" id="299321"/>
    <lineage>
        <taxon>Eukaryota</taxon>
        <taxon>Metazoa</taxon>
        <taxon>Chordata</taxon>
        <taxon>Craniata</taxon>
        <taxon>Vertebrata</taxon>
        <taxon>Euteleostomi</taxon>
        <taxon>Actinopterygii</taxon>
        <taxon>Neopterygii</taxon>
        <taxon>Teleostei</taxon>
        <taxon>Clupei</taxon>
        <taxon>Clupeiformes</taxon>
        <taxon>Denticipitoidei</taxon>
        <taxon>Denticipitidae</taxon>
        <taxon>Denticeps</taxon>
    </lineage>
</organism>
<protein>
    <recommendedName>
        <fullName evidence="1">CFA20 domain-containing protein</fullName>
    </recommendedName>
</protein>
<evidence type="ECO:0000259" key="1">
    <source>
        <dbReference type="Pfam" id="PF05018"/>
    </source>
</evidence>
<dbReference type="Proteomes" id="UP000694580">
    <property type="component" value="Chromosome 15"/>
</dbReference>
<evidence type="ECO:0000313" key="3">
    <source>
        <dbReference type="Proteomes" id="UP000694580"/>
    </source>
</evidence>
<dbReference type="Pfam" id="PF05018">
    <property type="entry name" value="CFA20_dom"/>
    <property type="match status" value="1"/>
</dbReference>
<dbReference type="GeneTree" id="ENSGT01120000277926"/>
<dbReference type="PANTHER" id="PTHR12458">
    <property type="entry name" value="ORF PROTEIN"/>
    <property type="match status" value="1"/>
</dbReference>
<accession>A0AAY4AV36</accession>
<proteinExistence type="predicted"/>
<dbReference type="AlphaFoldDB" id="A0AAY4AV36"/>
<name>A0AAY4AV36_9TELE</name>
<reference evidence="2 3" key="1">
    <citation type="submission" date="2020-06" db="EMBL/GenBank/DDBJ databases">
        <authorList>
            <consortium name="Wellcome Sanger Institute Data Sharing"/>
        </authorList>
    </citation>
    <scope>NUCLEOTIDE SEQUENCE [LARGE SCALE GENOMIC DNA]</scope>
</reference>
<reference evidence="2" key="3">
    <citation type="submission" date="2025-09" db="UniProtKB">
        <authorList>
            <consortium name="Ensembl"/>
        </authorList>
    </citation>
    <scope>IDENTIFICATION</scope>
</reference>
<keyword evidence="3" id="KW-1185">Reference proteome</keyword>
<feature type="domain" description="CFA20" evidence="1">
    <location>
        <begin position="11"/>
        <end position="106"/>
    </location>
</feature>
<dbReference type="InterPro" id="IPR040441">
    <property type="entry name" value="CFA20/CFAP20DC"/>
</dbReference>
<dbReference type="Ensembl" id="ENSDCDT00010013301.1">
    <property type="protein sequence ID" value="ENSDCDP00010012663.1"/>
    <property type="gene ID" value="ENSDCDG00010005715.1"/>
</dbReference>
<sequence>QFSATMQSSVRVMDNVINVPVTLITGYPSNSTYIRFPQDPRNTLGCTKAILILVVKLLKKDFSFECQVLDDKGLSRRFEISNFTEMADNILVLDIYKGWQVICFDMVGINANCRLRDVFFDEYRDGSHLLSYLHLPVRFSSDLS</sequence>
<dbReference type="InterPro" id="IPR007714">
    <property type="entry name" value="CFA20_dom"/>
</dbReference>
<evidence type="ECO:0000313" key="2">
    <source>
        <dbReference type="Ensembl" id="ENSDCDP00010012663.1"/>
    </source>
</evidence>